<reference evidence="3" key="1">
    <citation type="submission" date="2016-02" db="EMBL/GenBank/DDBJ databases">
        <title>Comparative genomics of biotechnologically important yeasts.</title>
        <authorList>
            <consortium name="DOE Joint Genome Institute"/>
            <person name="Riley R."/>
            <person name="Haridas S."/>
            <person name="Wolfe K.H."/>
            <person name="Lopes M.R."/>
            <person name="Hittinger C.T."/>
            <person name="Goker M."/>
            <person name="Salamov A."/>
            <person name="Wisecaver J."/>
            <person name="Long T.M."/>
            <person name="Aerts A.L."/>
            <person name="Barry K."/>
            <person name="Choi C."/>
            <person name="Clum A."/>
            <person name="Coughlan A.Y."/>
            <person name="Deshpande S."/>
            <person name="Douglass A.P."/>
            <person name="Hanson S.J."/>
            <person name="Klenk H.-P."/>
            <person name="Labutti K."/>
            <person name="Lapidus A."/>
            <person name="Lindquist E."/>
            <person name="Lipzen A."/>
            <person name="Meier-Kolthoff J.P."/>
            <person name="Ohm R.A."/>
            <person name="Otillar R.P."/>
            <person name="Pangilinan J."/>
            <person name="Peng Y."/>
            <person name="Rokas A."/>
            <person name="Rosa C.A."/>
            <person name="Scheuner C."/>
            <person name="Sibirny A.A."/>
            <person name="Slot J.C."/>
            <person name="Stielow J.B."/>
            <person name="Sun H."/>
            <person name="Kurtzman C.P."/>
            <person name="Blackwell M."/>
            <person name="Jeffries T.W."/>
            <person name="Grigoriev I.V."/>
        </authorList>
    </citation>
    <scope>NUCLEOTIDE SEQUENCE [LARGE SCALE GENOMIC DNA]</scope>
    <source>
        <strain evidence="3">NRRL Y-17796</strain>
    </source>
</reference>
<name>A0A1E4TIA0_9ASCO</name>
<dbReference type="AlphaFoldDB" id="A0A1E4TIA0"/>
<keyword evidence="3" id="KW-1185">Reference proteome</keyword>
<accession>A0A1E4TIA0</accession>
<evidence type="ECO:0000313" key="2">
    <source>
        <dbReference type="EMBL" id="ODV91398.1"/>
    </source>
</evidence>
<proteinExistence type="predicted"/>
<dbReference type="Proteomes" id="UP000095023">
    <property type="component" value="Unassembled WGS sequence"/>
</dbReference>
<evidence type="ECO:0000256" key="1">
    <source>
        <dbReference type="SAM" id="Phobius"/>
    </source>
</evidence>
<organism evidence="2 3">
    <name type="scientific">Tortispora caseinolytica NRRL Y-17796</name>
    <dbReference type="NCBI Taxonomy" id="767744"/>
    <lineage>
        <taxon>Eukaryota</taxon>
        <taxon>Fungi</taxon>
        <taxon>Dikarya</taxon>
        <taxon>Ascomycota</taxon>
        <taxon>Saccharomycotina</taxon>
        <taxon>Trigonopsidomycetes</taxon>
        <taxon>Trigonopsidales</taxon>
        <taxon>Trigonopsidaceae</taxon>
        <taxon>Tortispora</taxon>
    </lineage>
</organism>
<evidence type="ECO:0000313" key="3">
    <source>
        <dbReference type="Proteomes" id="UP000095023"/>
    </source>
</evidence>
<keyword evidence="1" id="KW-0472">Membrane</keyword>
<sequence length="72" mass="7624">MVLSTISTRTAAVSLFTIASGVYAYAAIRRTIGLQKYGVPLSVVSSHNSTVGTEFATSESIVQMLSESQKPL</sequence>
<protein>
    <submittedName>
        <fullName evidence="2">Uncharacterized protein</fullName>
    </submittedName>
</protein>
<keyword evidence="1" id="KW-1133">Transmembrane helix</keyword>
<feature type="transmembrane region" description="Helical" evidence="1">
    <location>
        <begin position="6"/>
        <end position="26"/>
    </location>
</feature>
<keyword evidence="1" id="KW-0812">Transmembrane</keyword>
<gene>
    <name evidence="2" type="ORF">CANCADRAFT_32050</name>
</gene>
<dbReference type="EMBL" id="KV453842">
    <property type="protein sequence ID" value="ODV91398.1"/>
    <property type="molecule type" value="Genomic_DNA"/>
</dbReference>